<dbReference type="Pfam" id="PF00989">
    <property type="entry name" value="PAS"/>
    <property type="match status" value="1"/>
</dbReference>
<protein>
    <submittedName>
        <fullName evidence="8">Sigma-54 interaction domain-containing protein</fullName>
    </submittedName>
</protein>
<dbReference type="PROSITE" id="PS50112">
    <property type="entry name" value="PAS"/>
    <property type="match status" value="1"/>
</dbReference>
<keyword evidence="3" id="KW-0805">Transcription regulation</keyword>
<dbReference type="Gene3D" id="1.10.8.60">
    <property type="match status" value="1"/>
</dbReference>
<feature type="domain" description="Sigma-54 factor interaction" evidence="6">
    <location>
        <begin position="142"/>
        <end position="370"/>
    </location>
</feature>
<dbReference type="PANTHER" id="PTHR32071:SF74">
    <property type="entry name" value="TRANSCRIPTIONAL ACTIVATOR ROCR"/>
    <property type="match status" value="1"/>
</dbReference>
<dbReference type="Proteomes" id="UP001597506">
    <property type="component" value="Unassembled WGS sequence"/>
</dbReference>
<evidence type="ECO:0000259" key="7">
    <source>
        <dbReference type="PROSITE" id="PS50112"/>
    </source>
</evidence>
<evidence type="ECO:0000256" key="1">
    <source>
        <dbReference type="ARBA" id="ARBA00022741"/>
    </source>
</evidence>
<accession>A0ABW5RPS1</accession>
<dbReference type="InterPro" id="IPR025943">
    <property type="entry name" value="Sigma_54_int_dom_ATP-bd_2"/>
</dbReference>
<dbReference type="RefSeq" id="WP_377934285.1">
    <property type="nucleotide sequence ID" value="NZ_JBHUMF010000016.1"/>
</dbReference>
<dbReference type="NCBIfam" id="TIGR00229">
    <property type="entry name" value="sensory_box"/>
    <property type="match status" value="1"/>
</dbReference>
<dbReference type="InterPro" id="IPR035965">
    <property type="entry name" value="PAS-like_dom_sf"/>
</dbReference>
<dbReference type="InterPro" id="IPR058031">
    <property type="entry name" value="AAA_lid_NorR"/>
</dbReference>
<keyword evidence="9" id="KW-1185">Reference proteome</keyword>
<dbReference type="PROSITE" id="PS50045">
    <property type="entry name" value="SIGMA54_INTERACT_4"/>
    <property type="match status" value="1"/>
</dbReference>
<dbReference type="Pfam" id="PF00158">
    <property type="entry name" value="Sigma54_activat"/>
    <property type="match status" value="1"/>
</dbReference>
<dbReference type="SUPFAM" id="SSF52540">
    <property type="entry name" value="P-loop containing nucleoside triphosphate hydrolases"/>
    <property type="match status" value="1"/>
</dbReference>
<dbReference type="SMART" id="SM00382">
    <property type="entry name" value="AAA"/>
    <property type="match status" value="1"/>
</dbReference>
<evidence type="ECO:0000256" key="4">
    <source>
        <dbReference type="ARBA" id="ARBA00023125"/>
    </source>
</evidence>
<dbReference type="InterPro" id="IPR000014">
    <property type="entry name" value="PAS"/>
</dbReference>
<reference evidence="9" key="1">
    <citation type="journal article" date="2019" name="Int. J. Syst. Evol. Microbiol.">
        <title>The Global Catalogue of Microorganisms (GCM) 10K type strain sequencing project: providing services to taxonomists for standard genome sequencing and annotation.</title>
        <authorList>
            <consortium name="The Broad Institute Genomics Platform"/>
            <consortium name="The Broad Institute Genome Sequencing Center for Infectious Disease"/>
            <person name="Wu L."/>
            <person name="Ma J."/>
        </authorList>
    </citation>
    <scope>NUCLEOTIDE SEQUENCE [LARGE SCALE GENOMIC DNA]</scope>
    <source>
        <strain evidence="9">KCTC 3913</strain>
    </source>
</reference>
<dbReference type="PRINTS" id="PR01590">
    <property type="entry name" value="HTHFIS"/>
</dbReference>
<proteinExistence type="predicted"/>
<dbReference type="CDD" id="cd00009">
    <property type="entry name" value="AAA"/>
    <property type="match status" value="1"/>
</dbReference>
<dbReference type="Gene3D" id="3.30.450.20">
    <property type="entry name" value="PAS domain"/>
    <property type="match status" value="1"/>
</dbReference>
<evidence type="ECO:0000256" key="3">
    <source>
        <dbReference type="ARBA" id="ARBA00023015"/>
    </source>
</evidence>
<dbReference type="PANTHER" id="PTHR32071">
    <property type="entry name" value="TRANSCRIPTIONAL REGULATORY PROTEIN"/>
    <property type="match status" value="1"/>
</dbReference>
<dbReference type="Pfam" id="PF02954">
    <property type="entry name" value="HTH_8"/>
    <property type="match status" value="1"/>
</dbReference>
<dbReference type="PROSITE" id="PS00688">
    <property type="entry name" value="SIGMA54_INTERACT_3"/>
    <property type="match status" value="1"/>
</dbReference>
<dbReference type="InterPro" id="IPR009057">
    <property type="entry name" value="Homeodomain-like_sf"/>
</dbReference>
<comment type="caution">
    <text evidence="8">The sequence shown here is derived from an EMBL/GenBank/DDBJ whole genome shotgun (WGS) entry which is preliminary data.</text>
</comment>
<gene>
    <name evidence="8" type="ORF">ACFSUL_07875</name>
</gene>
<dbReference type="InterPro" id="IPR002078">
    <property type="entry name" value="Sigma_54_int"/>
</dbReference>
<dbReference type="SUPFAM" id="SSF46689">
    <property type="entry name" value="Homeodomain-like"/>
    <property type="match status" value="1"/>
</dbReference>
<dbReference type="InterPro" id="IPR003593">
    <property type="entry name" value="AAA+_ATPase"/>
</dbReference>
<sequence length="470" mass="53750">MIDSEKRLFMFEKVAEHLDSGIHVIDSQGKTIIYNQKMMEIENMEIDDVLDKNLLDVFQFNTEEDSTLLQVIKTKVPTLNVKQTYFNNRGNEITTLNNTFPIFHGDQLLGAIEIAKDITKLEKVIRDNLHKRNNNLYTFDSILGSNSLLMEAVETAKRATRTVSPVLISGEIGTGKELFAQSIHNGSSRSSQPFISQNCAALPDELIESMLFGTKKSTFTESVEHPSLFDQAEGGTLLLDEISSLNMSLQAKLLQVLQEQSVQKSSNTTDKDSGVRIIATINEDPIDAIANGRLRKDLYYRLSVVSIFLPPLRERKQDIEELTRFFIDQFNHLFAMNIKGITSEVKEMFDNYDWPGNVRELEHVLEASFNLMEFEELIDFNHLPIQFRQKSDGGDTQGTDSDREGTDFLFQGGADIKPLEIFMEEAETYYIQKALRHHDFNITKTAKALSMSRQNLQYRIRKYGIERNKF</sequence>
<evidence type="ECO:0000313" key="8">
    <source>
        <dbReference type="EMBL" id="MFD2680675.1"/>
    </source>
</evidence>
<evidence type="ECO:0000256" key="2">
    <source>
        <dbReference type="ARBA" id="ARBA00022840"/>
    </source>
</evidence>
<feature type="domain" description="PAS" evidence="7">
    <location>
        <begin position="7"/>
        <end position="65"/>
    </location>
</feature>
<dbReference type="Pfam" id="PF25601">
    <property type="entry name" value="AAA_lid_14"/>
    <property type="match status" value="1"/>
</dbReference>
<dbReference type="InterPro" id="IPR025944">
    <property type="entry name" value="Sigma_54_int_dom_CS"/>
</dbReference>
<dbReference type="PROSITE" id="PS00676">
    <property type="entry name" value="SIGMA54_INTERACT_2"/>
    <property type="match status" value="1"/>
</dbReference>
<evidence type="ECO:0000313" key="9">
    <source>
        <dbReference type="Proteomes" id="UP001597506"/>
    </source>
</evidence>
<keyword evidence="1" id="KW-0547">Nucleotide-binding</keyword>
<dbReference type="SUPFAM" id="SSF55785">
    <property type="entry name" value="PYP-like sensor domain (PAS domain)"/>
    <property type="match status" value="1"/>
</dbReference>
<dbReference type="InterPro" id="IPR013767">
    <property type="entry name" value="PAS_fold"/>
</dbReference>
<dbReference type="Gene3D" id="3.40.50.300">
    <property type="entry name" value="P-loop containing nucleotide triphosphate hydrolases"/>
    <property type="match status" value="1"/>
</dbReference>
<evidence type="ECO:0000256" key="5">
    <source>
        <dbReference type="ARBA" id="ARBA00023163"/>
    </source>
</evidence>
<dbReference type="InterPro" id="IPR027417">
    <property type="entry name" value="P-loop_NTPase"/>
</dbReference>
<keyword evidence="4" id="KW-0238">DNA-binding</keyword>
<name>A0ABW5RPS1_9BACI</name>
<dbReference type="Gene3D" id="1.10.10.60">
    <property type="entry name" value="Homeodomain-like"/>
    <property type="match status" value="1"/>
</dbReference>
<organism evidence="8 9">
    <name type="scientific">Bacillus seohaeanensis</name>
    <dbReference type="NCBI Taxonomy" id="284580"/>
    <lineage>
        <taxon>Bacteria</taxon>
        <taxon>Bacillati</taxon>
        <taxon>Bacillota</taxon>
        <taxon>Bacilli</taxon>
        <taxon>Bacillales</taxon>
        <taxon>Bacillaceae</taxon>
        <taxon>Bacillus</taxon>
    </lineage>
</organism>
<dbReference type="EMBL" id="JBHUMF010000016">
    <property type="protein sequence ID" value="MFD2680675.1"/>
    <property type="molecule type" value="Genomic_DNA"/>
</dbReference>
<evidence type="ECO:0000259" key="6">
    <source>
        <dbReference type="PROSITE" id="PS50045"/>
    </source>
</evidence>
<keyword evidence="5" id="KW-0804">Transcription</keyword>
<keyword evidence="2" id="KW-0067">ATP-binding</keyword>
<dbReference type="InterPro" id="IPR002197">
    <property type="entry name" value="HTH_Fis"/>
</dbReference>